<accession>A0A7G6RMN0</accession>
<protein>
    <submittedName>
        <fullName evidence="1">Type II toxin-antitoxin system RelE/ParE family toxin</fullName>
    </submittedName>
</protein>
<gene>
    <name evidence="1" type="ORF">HB770_27300</name>
</gene>
<reference evidence="2" key="1">
    <citation type="journal article" date="2020" name="Mol. Plant Microbe">
        <title>Rhizobial microsymbionts of the narrowly endemic Oxytropis species growing in Kamchatka are characterized by significant genetic diversity and possess a set of genes that are associated with T3SS and T6SS secretion systems and can affect the development of symbiosis.</title>
        <authorList>
            <person name="Safronova V."/>
            <person name="Guro P."/>
            <person name="Sazanova A."/>
            <person name="Kuznetsova I."/>
            <person name="Belimov A."/>
            <person name="Yakubov V."/>
            <person name="Chirak E."/>
            <person name="Afonin A."/>
            <person name="Gogolev Y."/>
            <person name="Andronov E."/>
            <person name="Tikhonovich I."/>
        </authorList>
    </citation>
    <scope>NUCLEOTIDE SEQUENCE [LARGE SCALE GENOMIC DNA]</scope>
    <source>
        <strain evidence="2">RCAM0610</strain>
        <plasmid evidence="2">p_2</plasmid>
    </source>
</reference>
<evidence type="ECO:0000313" key="1">
    <source>
        <dbReference type="EMBL" id="QND43512.1"/>
    </source>
</evidence>
<dbReference type="Proteomes" id="UP000515518">
    <property type="component" value="Plasmid p_2"/>
</dbReference>
<keyword evidence="1" id="KW-0614">Plasmid</keyword>
<evidence type="ECO:0000313" key="2">
    <source>
        <dbReference type="Proteomes" id="UP000515518"/>
    </source>
</evidence>
<dbReference type="Pfam" id="PF06296">
    <property type="entry name" value="RelE"/>
    <property type="match status" value="1"/>
</dbReference>
<geneLocation type="plasmid" evidence="1 2">
    <name>p_2</name>
</geneLocation>
<sequence>MAKRIFKTGWFTKAARKARISDSVLLKAIRQVAEGKAVDLAASGDRTWQKELSTRVMRSRLFTRPRRLCIK</sequence>
<dbReference type="AlphaFoldDB" id="A0A7G6RMN0"/>
<organism evidence="1 2">
    <name type="scientific">Rhizobium leguminosarum bv. viciae</name>
    <dbReference type="NCBI Taxonomy" id="387"/>
    <lineage>
        <taxon>Bacteria</taxon>
        <taxon>Pseudomonadati</taxon>
        <taxon>Pseudomonadota</taxon>
        <taxon>Alphaproteobacteria</taxon>
        <taxon>Hyphomicrobiales</taxon>
        <taxon>Rhizobiaceae</taxon>
        <taxon>Rhizobium/Agrobacterium group</taxon>
        <taxon>Rhizobium</taxon>
    </lineage>
</organism>
<dbReference type="RefSeq" id="WP_131605635.1">
    <property type="nucleotide sequence ID" value="NZ_SJMO01000007.1"/>
</dbReference>
<proteinExistence type="predicted"/>
<dbReference type="InterPro" id="IPR009387">
    <property type="entry name" value="HigB-2"/>
</dbReference>
<name>A0A7G6RMN0_RHILV</name>
<dbReference type="EMBL" id="CP050550">
    <property type="protein sequence ID" value="QND43512.1"/>
    <property type="molecule type" value="Genomic_DNA"/>
</dbReference>